<dbReference type="Proteomes" id="UP001283361">
    <property type="component" value="Unassembled WGS sequence"/>
</dbReference>
<accession>A0AAE1ADX5</accession>
<evidence type="ECO:0000313" key="1">
    <source>
        <dbReference type="EMBL" id="KAK3785793.1"/>
    </source>
</evidence>
<organism evidence="1 2">
    <name type="scientific">Elysia crispata</name>
    <name type="common">lettuce slug</name>
    <dbReference type="NCBI Taxonomy" id="231223"/>
    <lineage>
        <taxon>Eukaryota</taxon>
        <taxon>Metazoa</taxon>
        <taxon>Spiralia</taxon>
        <taxon>Lophotrochozoa</taxon>
        <taxon>Mollusca</taxon>
        <taxon>Gastropoda</taxon>
        <taxon>Heterobranchia</taxon>
        <taxon>Euthyneura</taxon>
        <taxon>Panpulmonata</taxon>
        <taxon>Sacoglossa</taxon>
        <taxon>Placobranchoidea</taxon>
        <taxon>Plakobranchidae</taxon>
        <taxon>Elysia</taxon>
    </lineage>
</organism>
<proteinExistence type="predicted"/>
<reference evidence="1" key="1">
    <citation type="journal article" date="2023" name="G3 (Bethesda)">
        <title>A reference genome for the long-term kleptoplast-retaining sea slug Elysia crispata morphotype clarki.</title>
        <authorList>
            <person name="Eastman K.E."/>
            <person name="Pendleton A.L."/>
            <person name="Shaikh M.A."/>
            <person name="Suttiyut T."/>
            <person name="Ogas R."/>
            <person name="Tomko P."/>
            <person name="Gavelis G."/>
            <person name="Widhalm J.R."/>
            <person name="Wisecaver J.H."/>
        </authorList>
    </citation>
    <scope>NUCLEOTIDE SEQUENCE</scope>
    <source>
        <strain evidence="1">ECLA1</strain>
    </source>
</reference>
<name>A0AAE1ADX5_9GAST</name>
<evidence type="ECO:0000313" key="2">
    <source>
        <dbReference type="Proteomes" id="UP001283361"/>
    </source>
</evidence>
<protein>
    <submittedName>
        <fullName evidence="1">Uncharacterized protein</fullName>
    </submittedName>
</protein>
<dbReference type="EMBL" id="JAWDGP010002060">
    <property type="protein sequence ID" value="KAK3785793.1"/>
    <property type="molecule type" value="Genomic_DNA"/>
</dbReference>
<gene>
    <name evidence="1" type="ORF">RRG08_050814</name>
</gene>
<comment type="caution">
    <text evidence="1">The sequence shown here is derived from an EMBL/GenBank/DDBJ whole genome shotgun (WGS) entry which is preliminary data.</text>
</comment>
<sequence length="141" mass="15963">MRRTEVFDYRALEAFTAQPTHGSVGPNKSDLTTTDQVLTHVQLDNQPDQTKGRQTLKPLKFVHRCPEQCHCLAKMLLVVLIAFARAHFAVTNTHQAGSKRHCCIRQANSLDRLRLVILGKGPMAATDEVLMRVYLLLRMLK</sequence>
<keyword evidence="2" id="KW-1185">Reference proteome</keyword>
<dbReference type="AlphaFoldDB" id="A0AAE1ADX5"/>